<reference evidence="3" key="1">
    <citation type="submission" date="2021-03" db="EMBL/GenBank/DDBJ databases">
        <authorList>
            <person name="Ping X."/>
        </authorList>
    </citation>
    <scope>NUCLEOTIDE SEQUENCE</scope>
    <source>
        <strain evidence="3">E313</strain>
    </source>
</reference>
<accession>A0ABS8EKX5</accession>
<name>A0ABS8EKX5_9FLAO</name>
<protein>
    <submittedName>
        <fullName evidence="3">DUF2807 domain-containing protein</fullName>
    </submittedName>
</protein>
<evidence type="ECO:0000256" key="1">
    <source>
        <dbReference type="SAM" id="SignalP"/>
    </source>
</evidence>
<sequence length="249" mass="27880">MKKLFVILSVVGLLFACDSESASDCFQTSGSIIQETITVPNFNRILVNRDIELIIRQGENYEVTIETGENLINDITVEVIDDRLVLTDNNTCNFVRDFGITKMFVTTPTLSEIRCSTQFEISSDGVLNFDTLNLISEDFNEPETFPIGDFRLELDVENLNIIANNLSFFFLSGEVTEANFRFFGGDGRIEAENLIAQNINIFHRSSNDMIINPQQSLTGVINNTGDVISVNQPPVVDVDVLFTGRLIFN</sequence>
<gene>
    <name evidence="3" type="ORF">J1C55_04640</name>
</gene>
<feature type="chain" id="PRO_5046151507" evidence="1">
    <location>
        <begin position="23"/>
        <end position="249"/>
    </location>
</feature>
<dbReference type="EMBL" id="JAFMPT010000004">
    <property type="protein sequence ID" value="MCC1483869.1"/>
    <property type="molecule type" value="Genomic_DNA"/>
</dbReference>
<keyword evidence="1" id="KW-0732">Signal</keyword>
<dbReference type="PROSITE" id="PS51257">
    <property type="entry name" value="PROKAR_LIPOPROTEIN"/>
    <property type="match status" value="1"/>
</dbReference>
<reference evidence="3" key="2">
    <citation type="submission" date="2021-10" db="EMBL/GenBank/DDBJ databases">
        <title>Genome of Winogradskyella sp. E313.</title>
        <authorList>
            <person name="Zhou Y."/>
        </authorList>
    </citation>
    <scope>NUCLEOTIDE SEQUENCE</scope>
    <source>
        <strain evidence="3">E313</strain>
    </source>
</reference>
<proteinExistence type="predicted"/>
<comment type="caution">
    <text evidence="3">The sequence shown here is derived from an EMBL/GenBank/DDBJ whole genome shotgun (WGS) entry which is preliminary data.</text>
</comment>
<feature type="signal peptide" evidence="1">
    <location>
        <begin position="1"/>
        <end position="22"/>
    </location>
</feature>
<evidence type="ECO:0000313" key="3">
    <source>
        <dbReference type="EMBL" id="MCC1483869.1"/>
    </source>
</evidence>
<evidence type="ECO:0000313" key="4">
    <source>
        <dbReference type="Proteomes" id="UP000778797"/>
    </source>
</evidence>
<dbReference type="Proteomes" id="UP000778797">
    <property type="component" value="Unassembled WGS sequence"/>
</dbReference>
<keyword evidence="4" id="KW-1185">Reference proteome</keyword>
<dbReference type="Gene3D" id="2.160.20.120">
    <property type="match status" value="1"/>
</dbReference>
<dbReference type="InterPro" id="IPR021255">
    <property type="entry name" value="DUF2807"/>
</dbReference>
<evidence type="ECO:0000259" key="2">
    <source>
        <dbReference type="Pfam" id="PF10988"/>
    </source>
</evidence>
<dbReference type="Pfam" id="PF10988">
    <property type="entry name" value="DUF2807"/>
    <property type="match status" value="1"/>
</dbReference>
<dbReference type="RefSeq" id="WP_227476316.1">
    <property type="nucleotide sequence ID" value="NZ_JAFMPT010000004.1"/>
</dbReference>
<feature type="domain" description="Putative auto-transporter adhesin head GIN" evidence="2">
    <location>
        <begin position="41"/>
        <end position="233"/>
    </location>
</feature>
<organism evidence="3 4">
    <name type="scientific">Winogradskyella immobilis</name>
    <dbReference type="NCBI Taxonomy" id="2816852"/>
    <lineage>
        <taxon>Bacteria</taxon>
        <taxon>Pseudomonadati</taxon>
        <taxon>Bacteroidota</taxon>
        <taxon>Flavobacteriia</taxon>
        <taxon>Flavobacteriales</taxon>
        <taxon>Flavobacteriaceae</taxon>
        <taxon>Winogradskyella</taxon>
    </lineage>
</organism>